<dbReference type="Gene3D" id="3.10.450.620">
    <property type="entry name" value="JHP933, nucleotidyltransferase-like core domain"/>
    <property type="match status" value="1"/>
</dbReference>
<dbReference type="PATRIC" id="fig|1618369.3.peg.684"/>
<dbReference type="STRING" id="1618369.UV54_C0054G0003"/>
<dbReference type="Pfam" id="PF08843">
    <property type="entry name" value="AbiEii"/>
    <property type="match status" value="1"/>
</dbReference>
<comment type="caution">
    <text evidence="1">The sequence shown here is derived from an EMBL/GenBank/DDBJ whole genome shotgun (WGS) entry which is preliminary data.</text>
</comment>
<reference evidence="1 2" key="1">
    <citation type="journal article" date="2015" name="Nature">
        <title>rRNA introns, odd ribosomes, and small enigmatic genomes across a large radiation of phyla.</title>
        <authorList>
            <person name="Brown C.T."/>
            <person name="Hug L.A."/>
            <person name="Thomas B.C."/>
            <person name="Sharon I."/>
            <person name="Castelle C.J."/>
            <person name="Singh A."/>
            <person name="Wilkins M.J."/>
            <person name="Williams K.H."/>
            <person name="Banfield J.F."/>
        </authorList>
    </citation>
    <scope>NUCLEOTIDE SEQUENCE [LARGE SCALE GENOMIC DNA]</scope>
</reference>
<protein>
    <recommendedName>
        <fullName evidence="3">Nucleotidyl transferase AbiEii/AbiGii toxin family protein</fullName>
    </recommendedName>
</protein>
<organism evidence="1 2">
    <name type="scientific">Candidatus Beckwithbacteria bacterium GW2011_GWA2_43_10</name>
    <dbReference type="NCBI Taxonomy" id="1618369"/>
    <lineage>
        <taxon>Bacteria</taxon>
        <taxon>Candidatus Beckwithiibacteriota</taxon>
    </lineage>
</organism>
<dbReference type="AlphaFoldDB" id="A0A0G1BZG7"/>
<dbReference type="EMBL" id="LCEW01000054">
    <property type="protein sequence ID" value="KKS78697.1"/>
    <property type="molecule type" value="Genomic_DNA"/>
</dbReference>
<name>A0A0G1BZG7_9BACT</name>
<sequence length="205" mass="24128">MVLDAVGKEAQLAEFYLTGGTALAAYYFHHRFSEDLDFFIFEEPDKIFLHSFTEKLKTIFNADSMRFERLYDRNQFFFQFGHEELKVEFTRYPFKQFEEPAVQNGVKIDSLRDIAANKLMALLDRFDPKDFVDMFYILREFKLEDLRLDVEQKFGITVGNIFLGGEIAKARRIEALPKMLKPLTKETLKEFFANEARKLGDEVVE</sequence>
<evidence type="ECO:0000313" key="2">
    <source>
        <dbReference type="Proteomes" id="UP000034213"/>
    </source>
</evidence>
<evidence type="ECO:0008006" key="3">
    <source>
        <dbReference type="Google" id="ProtNLM"/>
    </source>
</evidence>
<accession>A0A0G1BZG7</accession>
<dbReference type="Proteomes" id="UP000034213">
    <property type="component" value="Unassembled WGS sequence"/>
</dbReference>
<dbReference type="InterPro" id="IPR014942">
    <property type="entry name" value="AbiEii"/>
</dbReference>
<gene>
    <name evidence="1" type="ORF">UV54_C0054G0003</name>
</gene>
<proteinExistence type="predicted"/>
<evidence type="ECO:0000313" key="1">
    <source>
        <dbReference type="EMBL" id="KKS78697.1"/>
    </source>
</evidence>